<dbReference type="RefSeq" id="WP_323279632.1">
    <property type="nucleotide sequence ID" value="NZ_JAYGGQ010000010.1"/>
</dbReference>
<protein>
    <submittedName>
        <fullName evidence="2">Uncharacterized protein</fullName>
    </submittedName>
</protein>
<dbReference type="EMBL" id="JAYGGQ010000010">
    <property type="protein sequence ID" value="MEA5455752.1"/>
    <property type="molecule type" value="Genomic_DNA"/>
</dbReference>
<reference evidence="2 3" key="1">
    <citation type="submission" date="2023-12" db="EMBL/GenBank/DDBJ databases">
        <title>Sinomonas terricola sp. nov, isolated from litchi orchard soil in Guangdong, PR China.</title>
        <authorList>
            <person name="Jiaxin W."/>
            <person name="Yang Z."/>
            <person name="Honghui Z."/>
        </authorList>
    </citation>
    <scope>NUCLEOTIDE SEQUENCE [LARGE SCALE GENOMIC DNA]</scope>
    <source>
        <strain evidence="2 3">JGH33</strain>
    </source>
</reference>
<gene>
    <name evidence="2" type="ORF">SPF06_13540</name>
</gene>
<dbReference type="Proteomes" id="UP001304769">
    <property type="component" value="Unassembled WGS sequence"/>
</dbReference>
<evidence type="ECO:0000313" key="2">
    <source>
        <dbReference type="EMBL" id="MEA5455752.1"/>
    </source>
</evidence>
<evidence type="ECO:0000256" key="1">
    <source>
        <dbReference type="SAM" id="MobiDB-lite"/>
    </source>
</evidence>
<accession>A0ABU5T7W7</accession>
<comment type="caution">
    <text evidence="2">The sequence shown here is derived from an EMBL/GenBank/DDBJ whole genome shotgun (WGS) entry which is preliminary data.</text>
</comment>
<proteinExistence type="predicted"/>
<keyword evidence="3" id="KW-1185">Reference proteome</keyword>
<name>A0ABU5T7W7_9MICC</name>
<evidence type="ECO:0000313" key="3">
    <source>
        <dbReference type="Proteomes" id="UP001304769"/>
    </source>
</evidence>
<organism evidence="2 3">
    <name type="scientific">Sinomonas terricola</name>
    <dbReference type="NCBI Taxonomy" id="3110330"/>
    <lineage>
        <taxon>Bacteria</taxon>
        <taxon>Bacillati</taxon>
        <taxon>Actinomycetota</taxon>
        <taxon>Actinomycetes</taxon>
        <taxon>Micrococcales</taxon>
        <taxon>Micrococcaceae</taxon>
        <taxon>Sinomonas</taxon>
    </lineage>
</organism>
<feature type="region of interest" description="Disordered" evidence="1">
    <location>
        <begin position="1"/>
        <end position="45"/>
    </location>
</feature>
<sequence>MAPFSGIENDEDRVHSEAPAEGDTDLEATEIRAHSEEPAEGPDED</sequence>